<protein>
    <recommendedName>
        <fullName evidence="3">Autotransporter domain-containing protein</fullName>
    </recommendedName>
</protein>
<accession>A0ABV2SIB7</accession>
<evidence type="ECO:0000313" key="2">
    <source>
        <dbReference type="Proteomes" id="UP001549366"/>
    </source>
</evidence>
<sequence length="657" mass="71075">MMDVTRLVACSSLRTLQLAPAATGFLLTSTLLFSTSGVAYEFELADGEVQGTLNTTISVGTKYDLKGYETPDGLEQNENDGDRSFDGGFVSKALKLTSELELKKDNYGAFVRGTAYYDHVLMKGNNKWSDNNADDVAKGRLNEAGTFSGWSDEVKDNQGRGAKFQSAYVFGSWAFDGGQTLDIRAGDQVHNWGETIFYGSGLMGLNAFDGALASLPGSDGDLKLAQGMVQADFAFNEQMSLSGFVQYRSKESIMPGRATFGSETDLFVPGSDYGYKDIEGFAESFNKAAGRTVFTPDGLAKAMQATGTTLASGGDFIRVADTSGTGSASDSGQWGLKLTFEPEFLEDTQFALYYANHHATIPVIDIDIAPEAAQAAAAAVEGVDLGFGAPLSVGSPSGPIQQISGYLAGLHILNNGTYASTAYPEDINLWGASFNTKVFGYTQIAGEVTYQKDYPIWIDHPDDLIAKILANAGSALATGSWDSSQADPYKRATLGQTYQNYEMIDLWDASLSVIQPFGAVMGTDLMYLVAEAAVQQVSGLDNYDRYIGKDSEAWYGEDPDKNADDRLDRFSWGYNLMLGANWEDVYTKGLKLESTVRFTHDVKGNSHFTGRFEEGEKKLNMGLAAKYDNVVAKFSWQGDAHNLLRKGVIVGSLGYTF</sequence>
<reference evidence="1 2" key="1">
    <citation type="submission" date="2024-06" db="EMBL/GenBank/DDBJ databases">
        <title>Genomic Encyclopedia of Type Strains, Phase V (KMG-V): Genome sequencing to study the core and pangenomes of soil and plant-associated prokaryotes.</title>
        <authorList>
            <person name="Whitman W."/>
        </authorList>
    </citation>
    <scope>NUCLEOTIDE SEQUENCE [LARGE SCALE GENOMIC DNA]</scope>
    <source>
        <strain evidence="1 2">NE40</strain>
    </source>
</reference>
<gene>
    <name evidence="1" type="ORF">V5J35_002046</name>
</gene>
<evidence type="ECO:0008006" key="3">
    <source>
        <dbReference type="Google" id="ProtNLM"/>
    </source>
</evidence>
<organism evidence="1 2">
    <name type="scientific">Endozoicomonas lisbonensis</name>
    <dbReference type="NCBI Taxonomy" id="3120522"/>
    <lineage>
        <taxon>Bacteria</taxon>
        <taxon>Pseudomonadati</taxon>
        <taxon>Pseudomonadota</taxon>
        <taxon>Gammaproteobacteria</taxon>
        <taxon>Oceanospirillales</taxon>
        <taxon>Endozoicomonadaceae</taxon>
        <taxon>Endozoicomonas</taxon>
    </lineage>
</organism>
<proteinExistence type="predicted"/>
<comment type="caution">
    <text evidence="1">The sequence shown here is derived from an EMBL/GenBank/DDBJ whole genome shotgun (WGS) entry which is preliminary data.</text>
</comment>
<dbReference type="Proteomes" id="UP001549366">
    <property type="component" value="Unassembled WGS sequence"/>
</dbReference>
<keyword evidence="2" id="KW-1185">Reference proteome</keyword>
<evidence type="ECO:0000313" key="1">
    <source>
        <dbReference type="EMBL" id="MET4756854.1"/>
    </source>
</evidence>
<dbReference type="Pfam" id="PF06980">
    <property type="entry name" value="DUF1302"/>
    <property type="match status" value="1"/>
</dbReference>
<name>A0ABV2SIB7_9GAMM</name>
<dbReference type="RefSeq" id="WP_354011134.1">
    <property type="nucleotide sequence ID" value="NZ_JBEWTA010000001.1"/>
</dbReference>
<dbReference type="InterPro" id="IPR010727">
    <property type="entry name" value="DUF1302"/>
</dbReference>
<dbReference type="EMBL" id="JBEWTB010000002">
    <property type="protein sequence ID" value="MET4756854.1"/>
    <property type="molecule type" value="Genomic_DNA"/>
</dbReference>